<sequence>MGRPATGTDDPRRFRYPETHWKAVQDKAAADQRTASEVIRIFLDAYRSGTLGVLPDGRLWLSGGDRG</sequence>
<evidence type="ECO:0000313" key="1">
    <source>
        <dbReference type="EMBL" id="QXJ19637.1"/>
    </source>
</evidence>
<name>A0ABX8QM33_9ACTN</name>
<accession>A0ABX8QM33</accession>
<dbReference type="RefSeq" id="WP_231332652.1">
    <property type="nucleotide sequence ID" value="NZ_CP059572.1"/>
</dbReference>
<dbReference type="EMBL" id="CP059572">
    <property type="protein sequence ID" value="QXJ19637.1"/>
    <property type="molecule type" value="Genomic_DNA"/>
</dbReference>
<gene>
    <name evidence="1" type="ORF">AGRA3207_000199</name>
</gene>
<evidence type="ECO:0008006" key="3">
    <source>
        <dbReference type="Google" id="ProtNLM"/>
    </source>
</evidence>
<proteinExistence type="predicted"/>
<keyword evidence="2" id="KW-1185">Reference proteome</keyword>
<reference evidence="1" key="1">
    <citation type="submission" date="2020-07" db="EMBL/GenBank/DDBJ databases">
        <authorList>
            <person name="Tarantini F.S."/>
            <person name="Hong K.W."/>
            <person name="Chan K.G."/>
        </authorList>
    </citation>
    <scope>NUCLEOTIDE SEQUENCE</scope>
    <source>
        <strain evidence="1">32-07</strain>
    </source>
</reference>
<dbReference type="Proteomes" id="UP001049518">
    <property type="component" value="Chromosome"/>
</dbReference>
<protein>
    <recommendedName>
        <fullName evidence="3">Ribbon-helix-helix DNA binding domain protein</fullName>
    </recommendedName>
</protein>
<organism evidence="1 2">
    <name type="scientific">Actinomadura graeca</name>
    <dbReference type="NCBI Taxonomy" id="2750812"/>
    <lineage>
        <taxon>Bacteria</taxon>
        <taxon>Bacillati</taxon>
        <taxon>Actinomycetota</taxon>
        <taxon>Actinomycetes</taxon>
        <taxon>Streptosporangiales</taxon>
        <taxon>Thermomonosporaceae</taxon>
        <taxon>Actinomadura</taxon>
    </lineage>
</organism>
<evidence type="ECO:0000313" key="2">
    <source>
        <dbReference type="Proteomes" id="UP001049518"/>
    </source>
</evidence>